<name>A0A8S0QB90_OLEEU</name>
<organism evidence="1 2">
    <name type="scientific">Olea europaea subsp. europaea</name>
    <dbReference type="NCBI Taxonomy" id="158383"/>
    <lineage>
        <taxon>Eukaryota</taxon>
        <taxon>Viridiplantae</taxon>
        <taxon>Streptophyta</taxon>
        <taxon>Embryophyta</taxon>
        <taxon>Tracheophyta</taxon>
        <taxon>Spermatophyta</taxon>
        <taxon>Magnoliopsida</taxon>
        <taxon>eudicotyledons</taxon>
        <taxon>Gunneridae</taxon>
        <taxon>Pentapetalae</taxon>
        <taxon>asterids</taxon>
        <taxon>lamiids</taxon>
        <taxon>Lamiales</taxon>
        <taxon>Oleaceae</taxon>
        <taxon>Oleeae</taxon>
        <taxon>Olea</taxon>
    </lineage>
</organism>
<protein>
    <submittedName>
        <fullName evidence="1">Uncharacterized protein</fullName>
    </submittedName>
</protein>
<dbReference type="AlphaFoldDB" id="A0A8S0QB90"/>
<dbReference type="Gramene" id="OE9A104185T1">
    <property type="protein sequence ID" value="OE9A104185C1"/>
    <property type="gene ID" value="OE9A104185"/>
</dbReference>
<evidence type="ECO:0000313" key="2">
    <source>
        <dbReference type="Proteomes" id="UP000594638"/>
    </source>
</evidence>
<dbReference type="EMBL" id="CACTIH010001849">
    <property type="protein sequence ID" value="CAA2965818.1"/>
    <property type="molecule type" value="Genomic_DNA"/>
</dbReference>
<reference evidence="1 2" key="1">
    <citation type="submission" date="2019-12" db="EMBL/GenBank/DDBJ databases">
        <authorList>
            <person name="Alioto T."/>
            <person name="Alioto T."/>
            <person name="Gomez Garrido J."/>
        </authorList>
    </citation>
    <scope>NUCLEOTIDE SEQUENCE [LARGE SCALE GENOMIC DNA]</scope>
</reference>
<dbReference type="Proteomes" id="UP000594638">
    <property type="component" value="Unassembled WGS sequence"/>
</dbReference>
<dbReference type="PANTHER" id="PTHR33443">
    <property type="entry name" value="ZGC:112980"/>
    <property type="match status" value="1"/>
</dbReference>
<dbReference type="InterPro" id="IPR053234">
    <property type="entry name" value="RPM1_Interactor"/>
</dbReference>
<proteinExistence type="predicted"/>
<accession>A0A8S0QB90</accession>
<sequence>MTKRKFSEMEEEQVETIEIDDSCPSPVSQKNGTPLRSIVCVRNREHIKNFEKTEECFILEFDPNDAFDISKISASENTESGYSPDLHVLAEKGRVACRDYPHSRHNCVKYSFEKTPHISYCELCYCYVCDVAAPCENWDGASGHCNAFNNESWNNERVLKRLVHGITK</sequence>
<dbReference type="OrthoDB" id="266020at2759"/>
<gene>
    <name evidence="1" type="ORF">OLEA9_A104185</name>
</gene>
<keyword evidence="2" id="KW-1185">Reference proteome</keyword>
<evidence type="ECO:0000313" key="1">
    <source>
        <dbReference type="EMBL" id="CAA2965818.1"/>
    </source>
</evidence>
<comment type="caution">
    <text evidence="1">The sequence shown here is derived from an EMBL/GenBank/DDBJ whole genome shotgun (WGS) entry which is preliminary data.</text>
</comment>
<dbReference type="PANTHER" id="PTHR33443:SF30">
    <property type="entry name" value="SARCOSINE DEHYDROGENASE-2C PROTEIN"/>
    <property type="match status" value="1"/>
</dbReference>